<accession>A0A8C0YMJ6</accession>
<organism evidence="21 22">
    <name type="scientific">Cyprinus carpio</name>
    <name type="common">Common carp</name>
    <dbReference type="NCBI Taxonomy" id="7962"/>
    <lineage>
        <taxon>Eukaryota</taxon>
        <taxon>Metazoa</taxon>
        <taxon>Chordata</taxon>
        <taxon>Craniata</taxon>
        <taxon>Vertebrata</taxon>
        <taxon>Euteleostomi</taxon>
        <taxon>Actinopterygii</taxon>
        <taxon>Neopterygii</taxon>
        <taxon>Teleostei</taxon>
        <taxon>Ostariophysi</taxon>
        <taxon>Cypriniformes</taxon>
        <taxon>Cyprinidae</taxon>
        <taxon>Cyprininae</taxon>
        <taxon>Cyprinus</taxon>
    </lineage>
</organism>
<dbReference type="SMART" id="SM00060">
    <property type="entry name" value="FN3"/>
    <property type="match status" value="4"/>
</dbReference>
<dbReference type="Proteomes" id="UP000694700">
    <property type="component" value="Unplaced"/>
</dbReference>
<dbReference type="FunFam" id="2.60.40.10:FF:000347">
    <property type="entry name" value="Neuronal cell adhesion molecule"/>
    <property type="match status" value="1"/>
</dbReference>
<evidence type="ECO:0000256" key="8">
    <source>
        <dbReference type="ARBA" id="ARBA00022889"/>
    </source>
</evidence>
<keyword evidence="22" id="KW-1185">Reference proteome</keyword>
<dbReference type="InterPro" id="IPR007110">
    <property type="entry name" value="Ig-like_dom"/>
</dbReference>
<dbReference type="FunFam" id="2.60.40.10:FF:000057">
    <property type="entry name" value="neural cell adhesion molecule L1"/>
    <property type="match status" value="1"/>
</dbReference>
<dbReference type="SUPFAM" id="SSF49265">
    <property type="entry name" value="Fibronectin type III"/>
    <property type="match status" value="2"/>
</dbReference>
<keyword evidence="4" id="KW-1003">Cell membrane</keyword>
<gene>
    <name evidence="21" type="primary">nfascb</name>
</gene>
<feature type="transmembrane region" description="Helical" evidence="18">
    <location>
        <begin position="1016"/>
        <end position="1037"/>
    </location>
</feature>
<dbReference type="InterPro" id="IPR036116">
    <property type="entry name" value="FN3_sf"/>
</dbReference>
<comment type="similarity">
    <text evidence="3">Belongs to the immunoglobulin superfamily. L1/neurofascin/NgCAM family.</text>
</comment>
<dbReference type="GO" id="GO:0030426">
    <property type="term" value="C:growth cone"/>
    <property type="evidence" value="ECO:0007669"/>
    <property type="project" value="UniProtKB-SubCell"/>
</dbReference>
<evidence type="ECO:0000256" key="17">
    <source>
        <dbReference type="SAM" id="MobiDB-lite"/>
    </source>
</evidence>
<accession>A0A8C1JNI6</accession>
<evidence type="ECO:0000256" key="6">
    <source>
        <dbReference type="ARBA" id="ARBA00022729"/>
    </source>
</evidence>
<dbReference type="InterPro" id="IPR013098">
    <property type="entry name" value="Ig_I-set"/>
</dbReference>
<comment type="function">
    <text evidence="15">Neural cell adhesion molecule involved in the dynamics of cell adhesion and in the generation of transmembrane signals at tyrosine kinase receptors. During brain development, critical in multiple processes, including neuronal migration, axonal growth and fasciculation, and synaptogenesis. In the mature brain, plays a role in the dynamics of neuronal structure and function, including synaptic plasticity.</text>
</comment>
<dbReference type="Proteomes" id="UP000694427">
    <property type="component" value="Unplaced"/>
</dbReference>
<feature type="domain" description="Fibronectin type-III" evidence="20">
    <location>
        <begin position="698"/>
        <end position="794"/>
    </location>
</feature>
<sequence>MVRNCCLELVHSWPCDQSSLFNLCPFNSFNIIFLCVLFIPTVRQPPMIFKESPQDYIVDPVDPIIVECEATGNPPPVFTWTRNGVYLNVARDPQVSMRWRSGTLEIFFWGRPDDYEGVYQCTATNEFGSALSSYINLRVSKARTWLKEYLEPVSVVVGLPLILPCNPPVGPPKPDTYWLNSTMAPIRQDRRVSKAENGDLYFSSIVADDALTNYVCVARFPFTNTIQQKPPLILQVLTGLLRKTRMAAHTAPKFLKPKGTASTAIAMLGEELILECFAAGVPTPFIKWTKDWEEMSMTGKKLENFNKTLRVKNVSMDDGGDYICTASNRMGSLDHVITVRVKSVPFWVEKPESLVLSRDDGGSIVCSADGIPRPQIQWLVNGEPISVQADSAMLQTIIATLLLSADMKPRLLGPRDELIKTTEGNHTHLDCPYFGSPKPDLRWSKGGLGTLEGSRHRILPNGTLEIRNTKLQDQGSYVCVASNVIGRDEKEVQLEVKEPIKIVRAPHNTVVIRGSLARFDCKIKFDSTLDVTVTWLKDKKFLILGRRMTKDEDSLSIADVYRRDEGVYTCRVKSELEEVTASAKLTVMDRPDPPSDLEISDPSERSVRLTWVPGLSNHNPIKEYLVQYTEDLLADYWLLPSGWKNLSSYPGSLNSVILQLTPFVEYRFRVIAVNGIGPSKPSWPSEYYQTGGAVPDAIPKNIQGMGSGVFRNNMEISWEPLEYREWNGPKLGYMVWWRRRDSREEWKNYTTYWWCSYIIYDTDTFTPYEIKVQAVNFFGYGPESPVVIGYSGEDRPVAAPSDLGVSDIESSTLTVHWEPVSRADIMGEIKEYKVYYWRESSRLPWHTVSRRIKTKSFKANGPRLSGTLTGLVPYSNYRMYIVVANNRFEGPPSNTIEFQTPEGVPSIPRSFRIMHRHYDTIYLDWEEPAEPNGILTGYILKYQTLNVTLGDRIQVEYIPPNITYFSLRRFDRYTRYKFSLAAQTEVGVGEAFTEESPHFTTEEYTRDQVDIVTQGWFIGLMCAVALLVLIMLIVFFIKRSRGGKYPVRDKRDFALEPLDDRENGTFDYSEEESRQGRSQGAIEHIGRRTNSDDSLMEYGEGEEIEFNEDGSFIGEYTGVSKRNMDRSPYHDSSEPTSPVAIYSFA</sequence>
<keyword evidence="10 18" id="KW-0472">Membrane</keyword>
<dbReference type="FunFam" id="2.60.40.10:FF:000238">
    <property type="entry name" value="Neuronal cell adhesion molecule"/>
    <property type="match status" value="1"/>
</dbReference>
<evidence type="ECO:0000256" key="1">
    <source>
        <dbReference type="ARBA" id="ARBA00004251"/>
    </source>
</evidence>
<evidence type="ECO:0000256" key="9">
    <source>
        <dbReference type="ARBA" id="ARBA00022989"/>
    </source>
</evidence>
<evidence type="ECO:0000256" key="13">
    <source>
        <dbReference type="ARBA" id="ARBA00023273"/>
    </source>
</evidence>
<protein>
    <recommendedName>
        <fullName evidence="16">Neural cell adhesion molecule L1</fullName>
    </recommendedName>
</protein>
<keyword evidence="5 18" id="KW-0812">Transmembrane</keyword>
<dbReference type="InterPro" id="IPR003598">
    <property type="entry name" value="Ig_sub2"/>
</dbReference>
<dbReference type="InterPro" id="IPR036179">
    <property type="entry name" value="Ig-like_dom_sf"/>
</dbReference>
<evidence type="ECO:0000256" key="12">
    <source>
        <dbReference type="ARBA" id="ARBA00023180"/>
    </source>
</evidence>
<keyword evidence="12" id="KW-0325">Glycoprotein</keyword>
<dbReference type="InterPro" id="IPR003599">
    <property type="entry name" value="Ig_sub"/>
</dbReference>
<feature type="domain" description="Fibronectin type-III" evidence="20">
    <location>
        <begin position="593"/>
        <end position="693"/>
    </location>
</feature>
<dbReference type="SUPFAM" id="SSF48726">
    <property type="entry name" value="Immunoglobulin"/>
    <property type="match status" value="5"/>
</dbReference>
<dbReference type="PROSITE" id="PS50853">
    <property type="entry name" value="FN3"/>
    <property type="match status" value="4"/>
</dbReference>
<dbReference type="Pfam" id="PF00041">
    <property type="entry name" value="fn3"/>
    <property type="match status" value="4"/>
</dbReference>
<feature type="region of interest" description="Disordered" evidence="17">
    <location>
        <begin position="1064"/>
        <end position="1097"/>
    </location>
</feature>
<evidence type="ECO:0000256" key="11">
    <source>
        <dbReference type="ARBA" id="ARBA00023157"/>
    </source>
</evidence>
<dbReference type="FunFam" id="2.60.40.10:FF:000028">
    <property type="entry name" value="Neuronal cell adhesion molecule"/>
    <property type="match status" value="1"/>
</dbReference>
<dbReference type="Ensembl" id="ENSCCRT00015036957.1">
    <property type="protein sequence ID" value="ENSCCRP00015035717.1"/>
    <property type="gene ID" value="ENSCCRG00015014719.1"/>
</dbReference>
<feature type="domain" description="Ig-like" evidence="19">
    <location>
        <begin position="409"/>
        <end position="497"/>
    </location>
</feature>
<evidence type="ECO:0000256" key="15">
    <source>
        <dbReference type="ARBA" id="ARBA00060042"/>
    </source>
</evidence>
<name>A0A8C1JNI6_CYPCA</name>
<evidence type="ECO:0000256" key="7">
    <source>
        <dbReference type="ARBA" id="ARBA00022737"/>
    </source>
</evidence>
<evidence type="ECO:0000313" key="21">
    <source>
        <dbReference type="Ensembl" id="ENSCCRP00010035296.1"/>
    </source>
</evidence>
<dbReference type="GO" id="GO:0005886">
    <property type="term" value="C:plasma membrane"/>
    <property type="evidence" value="ECO:0007669"/>
    <property type="project" value="UniProtKB-SubCell"/>
</dbReference>
<dbReference type="SMART" id="SM00409">
    <property type="entry name" value="IG"/>
    <property type="match status" value="5"/>
</dbReference>
<feature type="region of interest" description="Disordered" evidence="17">
    <location>
        <begin position="1123"/>
        <end position="1145"/>
    </location>
</feature>
<evidence type="ECO:0000256" key="18">
    <source>
        <dbReference type="SAM" id="Phobius"/>
    </source>
</evidence>
<keyword evidence="6" id="KW-0732">Signal</keyword>
<comment type="subcellular location">
    <subcellularLocation>
        <location evidence="1">Cell membrane</location>
        <topology evidence="1">Single-pass type I membrane protein</topology>
    </subcellularLocation>
    <subcellularLocation>
        <location evidence="2">Cell projection</location>
        <location evidence="2">Growth cone</location>
    </subcellularLocation>
</comment>
<reference evidence="21" key="1">
    <citation type="submission" date="2025-05" db="UniProtKB">
        <authorList>
            <consortium name="Ensembl"/>
        </authorList>
    </citation>
    <scope>IDENTIFICATION</scope>
</reference>
<dbReference type="Pfam" id="PF07679">
    <property type="entry name" value="I-set"/>
    <property type="match status" value="2"/>
</dbReference>
<feature type="domain" description="Ig-like" evidence="19">
    <location>
        <begin position="499"/>
        <end position="586"/>
    </location>
</feature>
<evidence type="ECO:0000256" key="5">
    <source>
        <dbReference type="ARBA" id="ARBA00022692"/>
    </source>
</evidence>
<dbReference type="PANTHER" id="PTHR44170">
    <property type="entry name" value="PROTEIN SIDEKICK"/>
    <property type="match status" value="1"/>
</dbReference>
<dbReference type="FunFam" id="2.60.40.10:FF:000114">
    <property type="entry name" value="Neuronal cell adhesion molecule"/>
    <property type="match status" value="1"/>
</dbReference>
<dbReference type="FunFam" id="2.60.40.10:FF:000005">
    <property type="entry name" value="Neuronal cell adhesion molecule"/>
    <property type="match status" value="1"/>
</dbReference>
<keyword evidence="9 18" id="KW-1133">Transmembrane helix</keyword>
<evidence type="ECO:0000256" key="3">
    <source>
        <dbReference type="ARBA" id="ARBA00008588"/>
    </source>
</evidence>
<dbReference type="Gene3D" id="2.60.40.10">
    <property type="entry name" value="Immunoglobulins"/>
    <property type="match status" value="10"/>
</dbReference>
<dbReference type="InterPro" id="IPR013783">
    <property type="entry name" value="Ig-like_fold"/>
</dbReference>
<dbReference type="SMART" id="SM00408">
    <property type="entry name" value="IGc2"/>
    <property type="match status" value="4"/>
</dbReference>
<dbReference type="Pfam" id="PF13927">
    <property type="entry name" value="Ig_3"/>
    <property type="match status" value="2"/>
</dbReference>
<feature type="domain" description="Ig-like" evidence="19">
    <location>
        <begin position="40"/>
        <end position="140"/>
    </location>
</feature>
<evidence type="ECO:0000259" key="20">
    <source>
        <dbReference type="PROSITE" id="PS50853"/>
    </source>
</evidence>
<dbReference type="AlphaFoldDB" id="A0A8C1JNI6"/>
<evidence type="ECO:0000256" key="10">
    <source>
        <dbReference type="ARBA" id="ARBA00023136"/>
    </source>
</evidence>
<keyword evidence="7" id="KW-0677">Repeat</keyword>
<evidence type="ECO:0000256" key="14">
    <source>
        <dbReference type="ARBA" id="ARBA00023319"/>
    </source>
</evidence>
<dbReference type="InterPro" id="IPR003961">
    <property type="entry name" value="FN3_dom"/>
</dbReference>
<dbReference type="Ensembl" id="ENSCCRT00010038731.1">
    <property type="protein sequence ID" value="ENSCCRP00010035296.1"/>
    <property type="gene ID" value="ENSCCRG00010008561.1"/>
</dbReference>
<dbReference type="CDD" id="cd00063">
    <property type="entry name" value="FN3"/>
    <property type="match status" value="4"/>
</dbReference>
<feature type="domain" description="Ig-like" evidence="19">
    <location>
        <begin position="252"/>
        <end position="340"/>
    </location>
</feature>
<dbReference type="PROSITE" id="PS50835">
    <property type="entry name" value="IG_LIKE"/>
    <property type="match status" value="4"/>
</dbReference>
<keyword evidence="13" id="KW-0966">Cell projection</keyword>
<evidence type="ECO:0000256" key="2">
    <source>
        <dbReference type="ARBA" id="ARBA00004624"/>
    </source>
</evidence>
<evidence type="ECO:0000259" key="19">
    <source>
        <dbReference type="PROSITE" id="PS50835"/>
    </source>
</evidence>
<proteinExistence type="inferred from homology"/>
<evidence type="ECO:0000256" key="16">
    <source>
        <dbReference type="ARBA" id="ARBA00074488"/>
    </source>
</evidence>
<keyword evidence="14" id="KW-0393">Immunoglobulin domain</keyword>
<dbReference type="InterPro" id="IPR026966">
    <property type="entry name" value="Neurofascin/L1/NrCAM_C"/>
</dbReference>
<dbReference type="PANTHER" id="PTHR44170:SF12">
    <property type="entry name" value="NEUROFASCIN"/>
    <property type="match status" value="1"/>
</dbReference>
<dbReference type="Pfam" id="PF13882">
    <property type="entry name" value="Bravo_FIGEY"/>
    <property type="match status" value="1"/>
</dbReference>
<keyword evidence="8" id="KW-0130">Cell adhesion</keyword>
<feature type="compositionally biased region" description="Basic and acidic residues" evidence="17">
    <location>
        <begin position="1123"/>
        <end position="1133"/>
    </location>
</feature>
<dbReference type="GO" id="GO:0098609">
    <property type="term" value="P:cell-cell adhesion"/>
    <property type="evidence" value="ECO:0007669"/>
    <property type="project" value="TreeGrafter"/>
</dbReference>
<feature type="domain" description="Fibronectin type-III" evidence="20">
    <location>
        <begin position="799"/>
        <end position="903"/>
    </location>
</feature>
<feature type="domain" description="Fibronectin type-III" evidence="20">
    <location>
        <begin position="907"/>
        <end position="1004"/>
    </location>
</feature>
<keyword evidence="11" id="KW-1015">Disulfide bond</keyword>
<evidence type="ECO:0000256" key="4">
    <source>
        <dbReference type="ARBA" id="ARBA00022475"/>
    </source>
</evidence>
<evidence type="ECO:0000313" key="22">
    <source>
        <dbReference type="Proteomes" id="UP000694427"/>
    </source>
</evidence>